<reference evidence="3" key="1">
    <citation type="submission" date="2016-10" db="EMBL/GenBank/DDBJ databases">
        <authorList>
            <person name="Varghese N."/>
        </authorList>
    </citation>
    <scope>NUCLEOTIDE SEQUENCE [LARGE SCALE GENOMIC DNA]</scope>
    <source>
        <strain evidence="3">DSM 17980</strain>
    </source>
</reference>
<organism evidence="2 3">
    <name type="scientific">Alicyclobacillus macrosporangiidus</name>
    <dbReference type="NCBI Taxonomy" id="392015"/>
    <lineage>
        <taxon>Bacteria</taxon>
        <taxon>Bacillati</taxon>
        <taxon>Bacillota</taxon>
        <taxon>Bacilli</taxon>
        <taxon>Bacillales</taxon>
        <taxon>Alicyclobacillaceae</taxon>
        <taxon>Alicyclobacillus</taxon>
    </lineage>
</organism>
<feature type="compositionally biased region" description="Low complexity" evidence="1">
    <location>
        <begin position="69"/>
        <end position="78"/>
    </location>
</feature>
<keyword evidence="3" id="KW-1185">Reference proteome</keyword>
<accession>A0A1I7JI67</accession>
<name>A0A1I7JI67_9BACL</name>
<gene>
    <name evidence="2" type="ORF">SAMN05421543_11048</name>
</gene>
<evidence type="ECO:0000313" key="2">
    <source>
        <dbReference type="EMBL" id="SFU84893.1"/>
    </source>
</evidence>
<feature type="compositionally biased region" description="Basic residues" evidence="1">
    <location>
        <begin position="1"/>
        <end position="10"/>
    </location>
</feature>
<proteinExistence type="predicted"/>
<feature type="region of interest" description="Disordered" evidence="1">
    <location>
        <begin position="1"/>
        <end position="23"/>
    </location>
</feature>
<evidence type="ECO:0000256" key="1">
    <source>
        <dbReference type="SAM" id="MobiDB-lite"/>
    </source>
</evidence>
<sequence>MGERRNRPKRPAVSSPSMDRRQHIRVPVHVEGAYCVHPHACPTPAHDGTQPPQPHLPLVDPATVDPTGQSPQANQAPSASAWFPCLITDISPGGARIITEGAPRTRNPGNIAKAMSRQLPPQGIADVPCPAGVESRTPPDTGTLLTVRFRLGTTHQLTAQVIWVQVVDARRILGVQWVQPNEADEERLMLEVLRIAVNRRRMRR</sequence>
<dbReference type="OrthoDB" id="1908709at2"/>
<dbReference type="Proteomes" id="UP000183508">
    <property type="component" value="Unassembled WGS sequence"/>
</dbReference>
<dbReference type="AlphaFoldDB" id="A0A1I7JI67"/>
<protein>
    <submittedName>
        <fullName evidence="2">PilZ domain-containing protein</fullName>
    </submittedName>
</protein>
<feature type="region of interest" description="Disordered" evidence="1">
    <location>
        <begin position="43"/>
        <end position="78"/>
    </location>
</feature>
<evidence type="ECO:0000313" key="3">
    <source>
        <dbReference type="Proteomes" id="UP000183508"/>
    </source>
</evidence>
<dbReference type="EMBL" id="FPBV01000010">
    <property type="protein sequence ID" value="SFU84893.1"/>
    <property type="molecule type" value="Genomic_DNA"/>
</dbReference>